<proteinExistence type="predicted"/>
<dbReference type="AlphaFoldDB" id="A0A8T1W746"/>
<evidence type="ECO:0000256" key="1">
    <source>
        <dbReference type="SAM" id="MobiDB-lite"/>
    </source>
</evidence>
<keyword evidence="2" id="KW-0472">Membrane</keyword>
<name>A0A8T1W746_9STRA</name>
<comment type="caution">
    <text evidence="3">The sequence shown here is derived from an EMBL/GenBank/DDBJ whole genome shotgun (WGS) entry which is preliminary data.</text>
</comment>
<evidence type="ECO:0008006" key="5">
    <source>
        <dbReference type="Google" id="ProtNLM"/>
    </source>
</evidence>
<sequence>MLSCSLLGSVRLVVLRTRSQLALAKMEGGGETLGQQKPVAPPSTVSLDSSYADGESAAAEKRPLASRCSWAPFVVLVGLVLVAVGLVLTLDRDDTVAVDPNEVDPIFSTTHSSVTSGEGPTAPQKKLLEWLKQMRNASELSVEGGGSNVSLTGVLFPRNDSDTPLPFDAMMAMVSGLALPNRQYVAVANGRGYKWVETLLGYGDSIVTNGCLTANQTVPLHGLDSVVSKANWASSDPVDKSEVSFEFNGDNYTVSKEEDAYDDDGLNEHNYTRCWLVESEDGDFGLQLCIPRLADLLQKTDFAELFNATSGCPQLALKTTRTKTGTEFSVPLPLRKWYASYEA</sequence>
<dbReference type="OrthoDB" id="103991at2759"/>
<protein>
    <recommendedName>
        <fullName evidence="5">Transmembrane protein</fullName>
    </recommendedName>
</protein>
<reference evidence="3" key="1">
    <citation type="submission" date="2021-02" db="EMBL/GenBank/DDBJ databases">
        <authorList>
            <person name="Palmer J.M."/>
        </authorList>
    </citation>
    <scope>NUCLEOTIDE SEQUENCE</scope>
    <source>
        <strain evidence="3">SCRP734</strain>
    </source>
</reference>
<evidence type="ECO:0000313" key="4">
    <source>
        <dbReference type="Proteomes" id="UP000694044"/>
    </source>
</evidence>
<keyword evidence="2" id="KW-1133">Transmembrane helix</keyword>
<gene>
    <name evidence="3" type="ORF">PHYPSEUDO_012314</name>
</gene>
<dbReference type="EMBL" id="JAGDFM010000059">
    <property type="protein sequence ID" value="KAG7388528.1"/>
    <property type="molecule type" value="Genomic_DNA"/>
</dbReference>
<accession>A0A8T1W746</accession>
<evidence type="ECO:0000256" key="2">
    <source>
        <dbReference type="SAM" id="Phobius"/>
    </source>
</evidence>
<feature type="transmembrane region" description="Helical" evidence="2">
    <location>
        <begin position="70"/>
        <end position="90"/>
    </location>
</feature>
<dbReference type="Proteomes" id="UP000694044">
    <property type="component" value="Unassembled WGS sequence"/>
</dbReference>
<organism evidence="3 4">
    <name type="scientific">Phytophthora pseudosyringae</name>
    <dbReference type="NCBI Taxonomy" id="221518"/>
    <lineage>
        <taxon>Eukaryota</taxon>
        <taxon>Sar</taxon>
        <taxon>Stramenopiles</taxon>
        <taxon>Oomycota</taxon>
        <taxon>Peronosporomycetes</taxon>
        <taxon>Peronosporales</taxon>
        <taxon>Peronosporaceae</taxon>
        <taxon>Phytophthora</taxon>
    </lineage>
</organism>
<feature type="region of interest" description="Disordered" evidence="1">
    <location>
        <begin position="30"/>
        <end position="51"/>
    </location>
</feature>
<keyword evidence="4" id="KW-1185">Reference proteome</keyword>
<evidence type="ECO:0000313" key="3">
    <source>
        <dbReference type="EMBL" id="KAG7388528.1"/>
    </source>
</evidence>
<keyword evidence="2" id="KW-0812">Transmembrane</keyword>